<dbReference type="RefSeq" id="WP_317996196.1">
    <property type="nucleotide sequence ID" value="NZ_AP025523.1"/>
</dbReference>
<accession>A0AAN1XSS8</accession>
<keyword evidence="3" id="KW-1185">Reference proteome</keyword>
<protein>
    <submittedName>
        <fullName evidence="2">Glucokinase</fullName>
    </submittedName>
</protein>
<reference evidence="2 3" key="1">
    <citation type="journal article" date="2022" name="ISME Commun">
        <title>Vulcanimicrobium alpinus gen. nov. sp. nov., the first cultivated representative of the candidate phylum 'Eremiobacterota', is a metabolically versatile aerobic anoxygenic phototroph.</title>
        <authorList>
            <person name="Yabe S."/>
            <person name="Muto K."/>
            <person name="Abe K."/>
            <person name="Yokota A."/>
            <person name="Staudigel H."/>
            <person name="Tebo B.M."/>
        </authorList>
    </citation>
    <scope>NUCLEOTIDE SEQUENCE [LARGE SCALE GENOMIC DNA]</scope>
    <source>
        <strain evidence="2 3">WC8-2</strain>
    </source>
</reference>
<dbReference type="PROSITE" id="PS01125">
    <property type="entry name" value="ROK"/>
    <property type="match status" value="1"/>
</dbReference>
<dbReference type="Pfam" id="PF00480">
    <property type="entry name" value="ROK"/>
    <property type="match status" value="1"/>
</dbReference>
<name>A0AAN1XSS8_UNVUL</name>
<dbReference type="InterPro" id="IPR049874">
    <property type="entry name" value="ROK_cs"/>
</dbReference>
<dbReference type="PANTHER" id="PTHR18964:SF173">
    <property type="entry name" value="GLUCOKINASE"/>
    <property type="match status" value="1"/>
</dbReference>
<evidence type="ECO:0000256" key="1">
    <source>
        <dbReference type="ARBA" id="ARBA00006479"/>
    </source>
</evidence>
<dbReference type="InterPro" id="IPR000600">
    <property type="entry name" value="ROK"/>
</dbReference>
<dbReference type="KEGG" id="vab:WPS_04080"/>
<dbReference type="SUPFAM" id="SSF53067">
    <property type="entry name" value="Actin-like ATPase domain"/>
    <property type="match status" value="1"/>
</dbReference>
<evidence type="ECO:0000313" key="2">
    <source>
        <dbReference type="EMBL" id="BDE05132.1"/>
    </source>
</evidence>
<dbReference type="Gene3D" id="3.30.420.40">
    <property type="match status" value="2"/>
</dbReference>
<dbReference type="PANTHER" id="PTHR18964">
    <property type="entry name" value="ROK (REPRESSOR, ORF, KINASE) FAMILY"/>
    <property type="match status" value="1"/>
</dbReference>
<dbReference type="EMBL" id="AP025523">
    <property type="protein sequence ID" value="BDE05132.1"/>
    <property type="molecule type" value="Genomic_DNA"/>
</dbReference>
<evidence type="ECO:0000313" key="3">
    <source>
        <dbReference type="Proteomes" id="UP001317532"/>
    </source>
</evidence>
<gene>
    <name evidence="2" type="primary">glkA</name>
    <name evidence="2" type="ORF">WPS_04080</name>
</gene>
<dbReference type="Proteomes" id="UP001317532">
    <property type="component" value="Chromosome"/>
</dbReference>
<organism evidence="2 3">
    <name type="scientific">Vulcanimicrobium alpinum</name>
    <dbReference type="NCBI Taxonomy" id="3016050"/>
    <lineage>
        <taxon>Bacteria</taxon>
        <taxon>Bacillati</taxon>
        <taxon>Vulcanimicrobiota</taxon>
        <taxon>Vulcanimicrobiia</taxon>
        <taxon>Vulcanimicrobiales</taxon>
        <taxon>Vulcanimicrobiaceae</taxon>
        <taxon>Vulcanimicrobium</taxon>
    </lineage>
</organism>
<comment type="similarity">
    <text evidence="1">Belongs to the ROK (NagC/XylR) family.</text>
</comment>
<dbReference type="AlphaFoldDB" id="A0AAN1XSS8"/>
<dbReference type="InterPro" id="IPR043129">
    <property type="entry name" value="ATPase_NBD"/>
</dbReference>
<proteinExistence type="inferred from homology"/>
<sequence length="326" mass="33021">MARGAIGVDLGGSHVMAAAVDEDGRIQAKHERDIDDRAPSAVVDALAEVVNAAIGAAKFEVAGIGIGSPGNVDPITGTIRYSPNFGWTHVPLGERVRAAFPKYKIFVGNDARCATLGEYVHGVGAGTKDFTLLTLGTGIGGGVVAGGVLALGYQMGAGEFGHHQIRPDSGFICGCGKVGCFEAQASGTGLIRHAFRAAPSFPRSALLDVPREKLGSKAIRKAAQAGDPHALAAFGAFCDDLALGLANVIAFVNPEVIALGGGVSSGGDFLLDRVRPLVDVRTTMVPPGTTRIVRASLGNDAGAVGAATAAMRGGLIAQSAETVSVA</sequence>